<name>A0A0A8YUQ6_ARUDO</name>
<dbReference type="AlphaFoldDB" id="A0A0A8YUQ6"/>
<protein>
    <submittedName>
        <fullName evidence="1">Uncharacterized protein</fullName>
    </submittedName>
</protein>
<proteinExistence type="predicted"/>
<sequence>MDPDTPTYLLISPLEHTVLLIKLQHQQKLQRHIWVQNLRRGLHCALDCMIPPLCLSCQRKLIRYKKLNLPPSHFSKAPDCLLPKFLIVLKAISLLRIDRQSTKCHRLLILRVLLHQRIHLVPYLHLIGHQVVFILLAGRS</sequence>
<organism evidence="1">
    <name type="scientific">Arundo donax</name>
    <name type="common">Giant reed</name>
    <name type="synonym">Donax arundinaceus</name>
    <dbReference type="NCBI Taxonomy" id="35708"/>
    <lineage>
        <taxon>Eukaryota</taxon>
        <taxon>Viridiplantae</taxon>
        <taxon>Streptophyta</taxon>
        <taxon>Embryophyta</taxon>
        <taxon>Tracheophyta</taxon>
        <taxon>Spermatophyta</taxon>
        <taxon>Magnoliopsida</taxon>
        <taxon>Liliopsida</taxon>
        <taxon>Poales</taxon>
        <taxon>Poaceae</taxon>
        <taxon>PACMAD clade</taxon>
        <taxon>Arundinoideae</taxon>
        <taxon>Arundineae</taxon>
        <taxon>Arundo</taxon>
    </lineage>
</organism>
<reference evidence="1" key="2">
    <citation type="journal article" date="2015" name="Data Brief">
        <title>Shoot transcriptome of the giant reed, Arundo donax.</title>
        <authorList>
            <person name="Barrero R.A."/>
            <person name="Guerrero F.D."/>
            <person name="Moolhuijzen P."/>
            <person name="Goolsby J.A."/>
            <person name="Tidwell J."/>
            <person name="Bellgard S.E."/>
            <person name="Bellgard M.I."/>
        </authorList>
    </citation>
    <scope>NUCLEOTIDE SEQUENCE</scope>
    <source>
        <tissue evidence="1">Shoot tissue taken approximately 20 cm above the soil surface</tissue>
    </source>
</reference>
<evidence type="ECO:0000313" key="1">
    <source>
        <dbReference type="EMBL" id="JAD30346.1"/>
    </source>
</evidence>
<dbReference type="EMBL" id="GBRH01267549">
    <property type="protein sequence ID" value="JAD30346.1"/>
    <property type="molecule type" value="Transcribed_RNA"/>
</dbReference>
<reference evidence="1" key="1">
    <citation type="submission" date="2014-09" db="EMBL/GenBank/DDBJ databases">
        <authorList>
            <person name="Magalhaes I.L.F."/>
            <person name="Oliveira U."/>
            <person name="Santos F.R."/>
            <person name="Vidigal T.H.D.A."/>
            <person name="Brescovit A.D."/>
            <person name="Santos A.J."/>
        </authorList>
    </citation>
    <scope>NUCLEOTIDE SEQUENCE</scope>
    <source>
        <tissue evidence="1">Shoot tissue taken approximately 20 cm above the soil surface</tissue>
    </source>
</reference>
<accession>A0A0A8YUQ6</accession>